<dbReference type="STRING" id="520762.AN619_29500"/>
<dbReference type="Proteomes" id="UP000070456">
    <property type="component" value="Unassembled WGS sequence"/>
</dbReference>
<organism evidence="2 3">
    <name type="scientific">Thermotalea metallivorans</name>
    <dbReference type="NCBI Taxonomy" id="520762"/>
    <lineage>
        <taxon>Bacteria</taxon>
        <taxon>Bacillati</taxon>
        <taxon>Bacillota</taxon>
        <taxon>Clostridia</taxon>
        <taxon>Peptostreptococcales</taxon>
        <taxon>Thermotaleaceae</taxon>
        <taxon>Thermotalea</taxon>
    </lineage>
</organism>
<evidence type="ECO:0000313" key="3">
    <source>
        <dbReference type="Proteomes" id="UP000070456"/>
    </source>
</evidence>
<evidence type="ECO:0000313" key="2">
    <source>
        <dbReference type="EMBL" id="KXG73718.1"/>
    </source>
</evidence>
<proteinExistence type="predicted"/>
<evidence type="ECO:0000256" key="1">
    <source>
        <dbReference type="SAM" id="Coils"/>
    </source>
</evidence>
<gene>
    <name evidence="2" type="ORF">AN619_29500</name>
</gene>
<dbReference type="EMBL" id="LOEE01000081">
    <property type="protein sequence ID" value="KXG73718.1"/>
    <property type="molecule type" value="Genomic_DNA"/>
</dbReference>
<protein>
    <submittedName>
        <fullName evidence="2">Uncharacterized protein</fullName>
    </submittedName>
</protein>
<dbReference type="AlphaFoldDB" id="A0A140KZJ3"/>
<sequence>MLEVIPTSLGLKNVNEQAIVWEEYRNTIDSINVDWSKIIQTRLMNISEHIEEQRRYIEELKEKHPKFYDFAKQTIDNLQNEYQEKGKRDRKYFIILKIDAEEYHALESNFNVDNPFVGAVASNIGKSNKLNDDELYNLAITELDNAQNLLIAGLQRCGIIARPCNKLEVLDYINNTINRDLAQIQSIDLMNKAGVFNFVPVSQTVDLFLAKEIILDVMKKEEIDLQNDFLYEDEENESEINAAKTEAAAGGVN</sequence>
<reference evidence="2 3" key="1">
    <citation type="submission" date="2015-12" db="EMBL/GenBank/DDBJ databases">
        <title>Draft genome sequence of the thermoanaerobe Thermotalea metallivorans, an isolate from the runoff channel of the Great Artesian Basin, Australia.</title>
        <authorList>
            <person name="Patel B.K."/>
        </authorList>
    </citation>
    <scope>NUCLEOTIDE SEQUENCE [LARGE SCALE GENOMIC DNA]</scope>
    <source>
        <strain evidence="2 3">B2-1</strain>
    </source>
</reference>
<keyword evidence="3" id="KW-1185">Reference proteome</keyword>
<dbReference type="RefSeq" id="WP_068558031.1">
    <property type="nucleotide sequence ID" value="NZ_LOEE01000081.1"/>
</dbReference>
<comment type="caution">
    <text evidence="2">The sequence shown here is derived from an EMBL/GenBank/DDBJ whole genome shotgun (WGS) entry which is preliminary data.</text>
</comment>
<feature type="coiled-coil region" evidence="1">
    <location>
        <begin position="43"/>
        <end position="88"/>
    </location>
</feature>
<accession>A0A140KZJ3</accession>
<keyword evidence="1" id="KW-0175">Coiled coil</keyword>
<name>A0A140KZJ3_9FIRM</name>